<dbReference type="InterPro" id="IPR039424">
    <property type="entry name" value="SBP_5"/>
</dbReference>
<dbReference type="Pfam" id="PF00496">
    <property type="entry name" value="SBP_bac_5"/>
    <property type="match status" value="1"/>
</dbReference>
<evidence type="ECO:0000313" key="6">
    <source>
        <dbReference type="EMBL" id="WHY86588.1"/>
    </source>
</evidence>
<feature type="domain" description="Solute-binding protein family 5" evidence="5">
    <location>
        <begin position="91"/>
        <end position="465"/>
    </location>
</feature>
<dbReference type="PROSITE" id="PS51257">
    <property type="entry name" value="PROKAR_LIPOPROTEIN"/>
    <property type="match status" value="1"/>
</dbReference>
<dbReference type="Gene3D" id="3.40.190.10">
    <property type="entry name" value="Periplasmic binding protein-like II"/>
    <property type="match status" value="1"/>
</dbReference>
<reference evidence="6" key="1">
    <citation type="submission" date="2023-05" db="EMBL/GenBank/DDBJ databases">
        <title>Comparative genomics of Bacillaceae isolates and their secondary metabolite potential.</title>
        <authorList>
            <person name="Song L."/>
            <person name="Nielsen L.J."/>
            <person name="Mohite O."/>
            <person name="Xu X."/>
            <person name="Weber T."/>
            <person name="Kovacs A.T."/>
        </authorList>
    </citation>
    <scope>NUCLEOTIDE SEQUENCE</scope>
    <source>
        <strain evidence="6">XLM17</strain>
    </source>
</reference>
<dbReference type="InterPro" id="IPR000914">
    <property type="entry name" value="SBP_5_dom"/>
</dbReference>
<dbReference type="PIRSF" id="PIRSF002741">
    <property type="entry name" value="MppA"/>
    <property type="match status" value="1"/>
</dbReference>
<keyword evidence="3 4" id="KW-0732">Signal</keyword>
<dbReference type="Proteomes" id="UP001178288">
    <property type="component" value="Chromosome"/>
</dbReference>
<evidence type="ECO:0000256" key="2">
    <source>
        <dbReference type="ARBA" id="ARBA00005695"/>
    </source>
</evidence>
<dbReference type="GO" id="GO:0043190">
    <property type="term" value="C:ATP-binding cassette (ABC) transporter complex"/>
    <property type="evidence" value="ECO:0007669"/>
    <property type="project" value="InterPro"/>
</dbReference>
<dbReference type="KEGG" id="nnv:QNH39_01450"/>
<keyword evidence="7" id="KW-1185">Reference proteome</keyword>
<evidence type="ECO:0000259" key="5">
    <source>
        <dbReference type="Pfam" id="PF00496"/>
    </source>
</evidence>
<dbReference type="CDD" id="cd00995">
    <property type="entry name" value="PBP2_NikA_DppA_OppA_like"/>
    <property type="match status" value="1"/>
</dbReference>
<feature type="signal peptide" evidence="4">
    <location>
        <begin position="1"/>
        <end position="27"/>
    </location>
</feature>
<evidence type="ECO:0000313" key="7">
    <source>
        <dbReference type="Proteomes" id="UP001178288"/>
    </source>
</evidence>
<dbReference type="GO" id="GO:0042597">
    <property type="term" value="C:periplasmic space"/>
    <property type="evidence" value="ECO:0007669"/>
    <property type="project" value="UniProtKB-ARBA"/>
</dbReference>
<dbReference type="AlphaFoldDB" id="A0AA95MRD0"/>
<name>A0AA95MRD0_9BACI</name>
<accession>A0AA95MRD0</accession>
<comment type="similarity">
    <text evidence="2">Belongs to the bacterial solute-binding protein 5 family.</text>
</comment>
<dbReference type="GO" id="GO:1904680">
    <property type="term" value="F:peptide transmembrane transporter activity"/>
    <property type="evidence" value="ECO:0007669"/>
    <property type="project" value="TreeGrafter"/>
</dbReference>
<gene>
    <name evidence="6" type="ORF">QNH39_01450</name>
</gene>
<dbReference type="RefSeq" id="WP_066095038.1">
    <property type="nucleotide sequence ID" value="NZ_CP126114.1"/>
</dbReference>
<evidence type="ECO:0000256" key="1">
    <source>
        <dbReference type="ARBA" id="ARBA00004193"/>
    </source>
</evidence>
<comment type="subcellular location">
    <subcellularLocation>
        <location evidence="1">Cell membrane</location>
        <topology evidence="1">Lipid-anchor</topology>
    </subcellularLocation>
</comment>
<organism evidence="6 7">
    <name type="scientific">Neobacillus novalis</name>
    <dbReference type="NCBI Taxonomy" id="220687"/>
    <lineage>
        <taxon>Bacteria</taxon>
        <taxon>Bacillati</taxon>
        <taxon>Bacillota</taxon>
        <taxon>Bacilli</taxon>
        <taxon>Bacillales</taxon>
        <taxon>Bacillaceae</taxon>
        <taxon>Neobacillus</taxon>
    </lineage>
</organism>
<protein>
    <submittedName>
        <fullName evidence="6">ABC transporter substrate-binding protein</fullName>
    </submittedName>
</protein>
<dbReference type="SUPFAM" id="SSF53850">
    <property type="entry name" value="Periplasmic binding protein-like II"/>
    <property type="match status" value="1"/>
</dbReference>
<evidence type="ECO:0000256" key="4">
    <source>
        <dbReference type="SAM" id="SignalP"/>
    </source>
</evidence>
<dbReference type="EMBL" id="CP126114">
    <property type="protein sequence ID" value="WHY86588.1"/>
    <property type="molecule type" value="Genomic_DNA"/>
</dbReference>
<proteinExistence type="inferred from homology"/>
<dbReference type="PROSITE" id="PS01040">
    <property type="entry name" value="SBP_BACTERIAL_5"/>
    <property type="match status" value="1"/>
</dbReference>
<evidence type="ECO:0000256" key="3">
    <source>
        <dbReference type="ARBA" id="ARBA00022729"/>
    </source>
</evidence>
<dbReference type="InterPro" id="IPR023765">
    <property type="entry name" value="SBP_5_CS"/>
</dbReference>
<dbReference type="InterPro" id="IPR030678">
    <property type="entry name" value="Peptide/Ni-bd"/>
</dbReference>
<dbReference type="GO" id="GO:0015833">
    <property type="term" value="P:peptide transport"/>
    <property type="evidence" value="ECO:0007669"/>
    <property type="project" value="TreeGrafter"/>
</dbReference>
<feature type="chain" id="PRO_5041655146" evidence="4">
    <location>
        <begin position="28"/>
        <end position="550"/>
    </location>
</feature>
<dbReference type="Gene3D" id="3.10.105.10">
    <property type="entry name" value="Dipeptide-binding Protein, Domain 3"/>
    <property type="match status" value="1"/>
</dbReference>
<sequence>MAKKKTTKMGMLVLILLLILSACSSNSTGTDSKGTTKGNDGEAVKGGKINIDMSADFSHLDPAMCYDFGCYEVVTQFYNMLVTYEPDSTKLVGSAAEEFNISDDGLTYTFKLKKGVKFHNGTEMTAQSFIDEFKRILDPEVGSPGKGFIDPLVIGSTDFSEGKAKEISGITAPDPYTLVIKITEPQGTFLNVLAMPFFPAIDKQYVDSIGNKEFDHKPMGTGPWKLKSYNTGKDMVLEKNADYFVAGFPKLDEITITFEKNAQSSALKFKQGDTAFIGWNQLIGSSDFIQFQQDSKYKDLLQSQTLVSTYYLALNNQVKPFDNKLVRQAVNMAIDKEKLVKLNNGRATATNQILPPDMPGYQKDLPAEVDYKFNKEKAKELLKEAGFADGFKTTMLTTSSDQATKEAQSIQSDLKEIGIDVEIRPLSGSSYSDGARSLKYGMVSTAWFQDYPDPSNFLDVLLNGSEVPANNWAAYNNPVVNDMLKKASTLSPGQERWAAFSEIQLEVLKDAPWVPLYTPVRYAIVQPWLKGFYQHPVWMDPLQNISVTKH</sequence>
<dbReference type="PANTHER" id="PTHR30290">
    <property type="entry name" value="PERIPLASMIC BINDING COMPONENT OF ABC TRANSPORTER"/>
    <property type="match status" value="1"/>
</dbReference>